<organism evidence="1 2">
    <name type="scientific">Ewingella americana</name>
    <dbReference type="NCBI Taxonomy" id="41202"/>
    <lineage>
        <taxon>Bacteria</taxon>
        <taxon>Pseudomonadati</taxon>
        <taxon>Pseudomonadota</taxon>
        <taxon>Gammaproteobacteria</taxon>
        <taxon>Enterobacterales</taxon>
        <taxon>Yersiniaceae</taxon>
        <taxon>Ewingella</taxon>
    </lineage>
</organism>
<dbReference type="Proteomes" id="UP000317663">
    <property type="component" value="Unassembled WGS sequence"/>
</dbReference>
<evidence type="ECO:0000313" key="2">
    <source>
        <dbReference type="Proteomes" id="UP000317663"/>
    </source>
</evidence>
<sequence length="93" mass="10885">MAQPNVYEISTMLEGYVTLISDVCSDKYCEADRWVVAVDVNSFVEKMVVHNTSLNLYNWNRLNRFYSTADIPSTQWLTLQKAYLKTFIKHLEN</sequence>
<keyword evidence="2" id="KW-1185">Reference proteome</keyword>
<accession>A0A502GDT3</accession>
<proteinExistence type="predicted"/>
<evidence type="ECO:0000313" key="1">
    <source>
        <dbReference type="EMBL" id="TPG59911.1"/>
    </source>
</evidence>
<name>A0A502GDT3_9GAMM</name>
<dbReference type="EMBL" id="RCZD01000008">
    <property type="protein sequence ID" value="TPG59911.1"/>
    <property type="molecule type" value="Genomic_DNA"/>
</dbReference>
<protein>
    <submittedName>
        <fullName evidence="1">Uncharacterized protein</fullName>
    </submittedName>
</protein>
<reference evidence="1 2" key="1">
    <citation type="journal article" date="2019" name="Environ. Microbiol.">
        <title>Species interactions and distinct microbial communities in high Arctic permafrost affected cryosols are associated with the CH4 and CO2 gas fluxes.</title>
        <authorList>
            <person name="Altshuler I."/>
            <person name="Hamel J."/>
            <person name="Turney S."/>
            <person name="Magnuson E."/>
            <person name="Levesque R."/>
            <person name="Greer C."/>
            <person name="Whyte L.G."/>
        </authorList>
    </citation>
    <scope>NUCLEOTIDE SEQUENCE [LARGE SCALE GENOMIC DNA]</scope>
    <source>
        <strain evidence="1 2">E4</strain>
    </source>
</reference>
<dbReference type="AlphaFoldDB" id="A0A502GDT3"/>
<gene>
    <name evidence="1" type="ORF">EAH77_15200</name>
</gene>
<comment type="caution">
    <text evidence="1">The sequence shown here is derived from an EMBL/GenBank/DDBJ whole genome shotgun (WGS) entry which is preliminary data.</text>
</comment>